<sequence length="80" mass="8979">MPTSIEYVDAVKDKLGLRSDYAASKRLGITRGTVSRYRRGECVFDDEVCFAVAMILDINPFEVVIAAHLERAKDTQTKVK</sequence>
<dbReference type="CDD" id="cd00093">
    <property type="entry name" value="HTH_XRE"/>
    <property type="match status" value="1"/>
</dbReference>
<gene>
    <name evidence="1" type="ORF">BZM27_54500</name>
</gene>
<evidence type="ECO:0000313" key="2">
    <source>
        <dbReference type="Proteomes" id="UP000294200"/>
    </source>
</evidence>
<dbReference type="AlphaFoldDB" id="A0A4V2NFI1"/>
<dbReference type="Proteomes" id="UP000294200">
    <property type="component" value="Unassembled WGS sequence"/>
</dbReference>
<keyword evidence="2" id="KW-1185">Reference proteome</keyword>
<reference evidence="1 2" key="1">
    <citation type="submission" date="2017-02" db="EMBL/GenBank/DDBJ databases">
        <title>Paraburkholderia sophoroidis sp. nov. and Paraburkholderia steynii sp. nov. rhizobial symbionts of the fynbos legume Hypocalyptus sophoroides.</title>
        <authorList>
            <person name="Steenkamp E.T."/>
            <person name="Beukes C.W."/>
            <person name="Van Zyl E."/>
            <person name="Avontuur J."/>
            <person name="Chan W.Y."/>
            <person name="Hassen A."/>
            <person name="Palmer M."/>
            <person name="Mthombeni L."/>
            <person name="Phalane F."/>
            <person name="Sereme K."/>
            <person name="Venter S.N."/>
        </authorList>
    </citation>
    <scope>NUCLEOTIDE SEQUENCE [LARGE SCALE GENOMIC DNA]</scope>
    <source>
        <strain evidence="1 2">HC1.1ba</strain>
    </source>
</reference>
<dbReference type="SUPFAM" id="SSF47413">
    <property type="entry name" value="lambda repressor-like DNA-binding domains"/>
    <property type="match status" value="1"/>
</dbReference>
<proteinExistence type="predicted"/>
<protein>
    <recommendedName>
        <fullName evidence="3">HTH cro/C1-type domain-containing protein</fullName>
    </recommendedName>
</protein>
<name>A0A4V2NFI1_9BURK</name>
<comment type="caution">
    <text evidence="1">The sequence shown here is derived from an EMBL/GenBank/DDBJ whole genome shotgun (WGS) entry which is preliminary data.</text>
</comment>
<evidence type="ECO:0008006" key="3">
    <source>
        <dbReference type="Google" id="ProtNLM"/>
    </source>
</evidence>
<dbReference type="GO" id="GO:0003677">
    <property type="term" value="F:DNA binding"/>
    <property type="evidence" value="ECO:0007669"/>
    <property type="project" value="InterPro"/>
</dbReference>
<accession>A0A4V2NFI1</accession>
<dbReference type="InterPro" id="IPR010982">
    <property type="entry name" value="Lambda_DNA-bd_dom_sf"/>
</dbReference>
<dbReference type="EMBL" id="MWML01000957">
    <property type="protein sequence ID" value="TCG01138.1"/>
    <property type="molecule type" value="Genomic_DNA"/>
</dbReference>
<evidence type="ECO:0000313" key="1">
    <source>
        <dbReference type="EMBL" id="TCG01138.1"/>
    </source>
</evidence>
<organism evidence="1 2">
    <name type="scientific">Paraburkholderia steynii</name>
    <dbReference type="NCBI Taxonomy" id="1245441"/>
    <lineage>
        <taxon>Bacteria</taxon>
        <taxon>Pseudomonadati</taxon>
        <taxon>Pseudomonadota</taxon>
        <taxon>Betaproteobacteria</taxon>
        <taxon>Burkholderiales</taxon>
        <taxon>Burkholderiaceae</taxon>
        <taxon>Paraburkholderia</taxon>
    </lineage>
</organism>
<dbReference type="InterPro" id="IPR001387">
    <property type="entry name" value="Cro/C1-type_HTH"/>
</dbReference>